<protein>
    <submittedName>
        <fullName evidence="2">Uncharacterized protein</fullName>
    </submittedName>
</protein>
<dbReference type="RefSeq" id="XP_024667022.1">
    <property type="nucleotide sequence ID" value="XM_024811254.1"/>
</dbReference>
<keyword evidence="3" id="KW-1185">Reference proteome</keyword>
<feature type="region of interest" description="Disordered" evidence="1">
    <location>
        <begin position="42"/>
        <end position="61"/>
    </location>
</feature>
<proteinExistence type="predicted"/>
<feature type="compositionally biased region" description="Basic residues" evidence="1">
    <location>
        <begin position="125"/>
        <end position="140"/>
    </location>
</feature>
<accession>A0A2T0FQ37</accession>
<evidence type="ECO:0000313" key="3">
    <source>
        <dbReference type="Proteomes" id="UP000238350"/>
    </source>
</evidence>
<name>A0A2T0FQ37_9ASCO</name>
<evidence type="ECO:0000256" key="1">
    <source>
        <dbReference type="SAM" id="MobiDB-lite"/>
    </source>
</evidence>
<organism evidence="2 3">
    <name type="scientific">Wickerhamiella sorbophila</name>
    <dbReference type="NCBI Taxonomy" id="45607"/>
    <lineage>
        <taxon>Eukaryota</taxon>
        <taxon>Fungi</taxon>
        <taxon>Dikarya</taxon>
        <taxon>Ascomycota</taxon>
        <taxon>Saccharomycotina</taxon>
        <taxon>Dipodascomycetes</taxon>
        <taxon>Dipodascales</taxon>
        <taxon>Trichomonascaceae</taxon>
        <taxon>Wickerhamiella</taxon>
    </lineage>
</organism>
<feature type="region of interest" description="Disordered" evidence="1">
    <location>
        <begin position="103"/>
        <end position="140"/>
    </location>
</feature>
<sequence length="140" mass="15845">MSSEIDEYRENLVQVKTLLEADPENEDLNLVKKELEELIATLEQTPPPAPEKDVKPFPIGSQVTSGKFKGRVISVKKGVYTIRSGTENREFAAKELSLVKAKPRKQTAADLQLEKSKSKWQQFRSQHRSARGSKRKQAHS</sequence>
<dbReference type="AlphaFoldDB" id="A0A2T0FQ37"/>
<evidence type="ECO:0000313" key="2">
    <source>
        <dbReference type="EMBL" id="PRT57077.1"/>
    </source>
</evidence>
<dbReference type="EMBL" id="NDIQ01000022">
    <property type="protein sequence ID" value="PRT57077.1"/>
    <property type="molecule type" value="Genomic_DNA"/>
</dbReference>
<dbReference type="GeneID" id="36518445"/>
<comment type="caution">
    <text evidence="2">The sequence shown here is derived from an EMBL/GenBank/DDBJ whole genome shotgun (WGS) entry which is preliminary data.</text>
</comment>
<reference evidence="2 3" key="1">
    <citation type="submission" date="2017-04" db="EMBL/GenBank/DDBJ databases">
        <title>Genome sequencing of [Candida] sorbophila.</title>
        <authorList>
            <person name="Ahn J.O."/>
        </authorList>
    </citation>
    <scope>NUCLEOTIDE SEQUENCE [LARGE SCALE GENOMIC DNA]</scope>
    <source>
        <strain evidence="2 3">DS02</strain>
    </source>
</reference>
<gene>
    <name evidence="2" type="ORF">B9G98_04697</name>
</gene>
<dbReference type="OrthoDB" id="79171at2759"/>
<dbReference type="Proteomes" id="UP000238350">
    <property type="component" value="Unassembled WGS sequence"/>
</dbReference>